<evidence type="ECO:0000256" key="1">
    <source>
        <dbReference type="ARBA" id="ARBA00022679"/>
    </source>
</evidence>
<evidence type="ECO:0000259" key="3">
    <source>
        <dbReference type="PROSITE" id="PS51186"/>
    </source>
</evidence>
<dbReference type="Gene3D" id="3.40.630.30">
    <property type="match status" value="1"/>
</dbReference>
<dbReference type="CDD" id="cd04301">
    <property type="entry name" value="NAT_SF"/>
    <property type="match status" value="1"/>
</dbReference>
<dbReference type="SUPFAM" id="SSF55729">
    <property type="entry name" value="Acyl-CoA N-acyltransferases (Nat)"/>
    <property type="match status" value="1"/>
</dbReference>
<evidence type="ECO:0000313" key="5">
    <source>
        <dbReference type="Proteomes" id="UP001597497"/>
    </source>
</evidence>
<keyword evidence="1" id="KW-0808">Transferase</keyword>
<organism evidence="4 5">
    <name type="scientific">Marinicrinis sediminis</name>
    <dbReference type="NCBI Taxonomy" id="1652465"/>
    <lineage>
        <taxon>Bacteria</taxon>
        <taxon>Bacillati</taxon>
        <taxon>Bacillota</taxon>
        <taxon>Bacilli</taxon>
        <taxon>Bacillales</taxon>
        <taxon>Paenibacillaceae</taxon>
    </lineage>
</organism>
<reference evidence="5" key="1">
    <citation type="journal article" date="2019" name="Int. J. Syst. Evol. Microbiol.">
        <title>The Global Catalogue of Microorganisms (GCM) 10K type strain sequencing project: providing services to taxonomists for standard genome sequencing and annotation.</title>
        <authorList>
            <consortium name="The Broad Institute Genomics Platform"/>
            <consortium name="The Broad Institute Genome Sequencing Center for Infectious Disease"/>
            <person name="Wu L."/>
            <person name="Ma J."/>
        </authorList>
    </citation>
    <scope>NUCLEOTIDE SEQUENCE [LARGE SCALE GENOMIC DNA]</scope>
    <source>
        <strain evidence="5">KCTC 33676</strain>
    </source>
</reference>
<protein>
    <submittedName>
        <fullName evidence="4">GNAT family N-acetyltransferase</fullName>
    </submittedName>
</protein>
<gene>
    <name evidence="4" type="ORF">ACFSUC_16885</name>
</gene>
<name>A0ABW5REZ9_9BACL</name>
<dbReference type="PANTHER" id="PTHR43877">
    <property type="entry name" value="AMINOALKYLPHOSPHONATE N-ACETYLTRANSFERASE-RELATED-RELATED"/>
    <property type="match status" value="1"/>
</dbReference>
<dbReference type="InterPro" id="IPR016181">
    <property type="entry name" value="Acyl_CoA_acyltransferase"/>
</dbReference>
<dbReference type="PROSITE" id="PS51186">
    <property type="entry name" value="GNAT"/>
    <property type="match status" value="1"/>
</dbReference>
<dbReference type="Proteomes" id="UP001597497">
    <property type="component" value="Unassembled WGS sequence"/>
</dbReference>
<keyword evidence="5" id="KW-1185">Reference proteome</keyword>
<dbReference type="InterPro" id="IPR050832">
    <property type="entry name" value="Bact_Acetyltransf"/>
</dbReference>
<feature type="domain" description="N-acetyltransferase" evidence="3">
    <location>
        <begin position="4"/>
        <end position="153"/>
    </location>
</feature>
<evidence type="ECO:0000256" key="2">
    <source>
        <dbReference type="ARBA" id="ARBA00023315"/>
    </source>
</evidence>
<comment type="caution">
    <text evidence="4">The sequence shown here is derived from an EMBL/GenBank/DDBJ whole genome shotgun (WGS) entry which is preliminary data.</text>
</comment>
<dbReference type="InterPro" id="IPR000182">
    <property type="entry name" value="GNAT_dom"/>
</dbReference>
<proteinExistence type="predicted"/>
<sequence length="153" mass="17675">MKKYAIHPLKWEHPEVQRLIQELDRELYEKYPAEEVFVVDHSQAAGKELIYQVAFDGETAIGCGTIQVWQPGEVELKRFYVAPAYRNQGVAARILKMLENEAREQGKHTIKLETGDQQTEAIGFYEKHGFQPIERFGAYADCPSSVCFQKRLR</sequence>
<dbReference type="PANTHER" id="PTHR43877:SF2">
    <property type="entry name" value="AMINOALKYLPHOSPHONATE N-ACETYLTRANSFERASE-RELATED"/>
    <property type="match status" value="1"/>
</dbReference>
<dbReference type="RefSeq" id="WP_379930991.1">
    <property type="nucleotide sequence ID" value="NZ_JBHUMM010000043.1"/>
</dbReference>
<dbReference type="EMBL" id="JBHUMM010000043">
    <property type="protein sequence ID" value="MFD2673251.1"/>
    <property type="molecule type" value="Genomic_DNA"/>
</dbReference>
<keyword evidence="2" id="KW-0012">Acyltransferase</keyword>
<evidence type="ECO:0000313" key="4">
    <source>
        <dbReference type="EMBL" id="MFD2673251.1"/>
    </source>
</evidence>
<accession>A0ABW5REZ9</accession>
<dbReference type="Pfam" id="PF00583">
    <property type="entry name" value="Acetyltransf_1"/>
    <property type="match status" value="1"/>
</dbReference>